<dbReference type="AlphaFoldDB" id="A0A109JSW6"/>
<evidence type="ECO:0000259" key="4">
    <source>
        <dbReference type="Pfam" id="PF04586"/>
    </source>
</evidence>
<dbReference type="RefSeq" id="WP_066508196.1">
    <property type="nucleotide sequence ID" value="NZ_LNCU01000072.1"/>
</dbReference>
<evidence type="ECO:0000313" key="6">
    <source>
        <dbReference type="Proteomes" id="UP000057737"/>
    </source>
</evidence>
<feature type="domain" description="Prohead serine protease" evidence="4">
    <location>
        <begin position="27"/>
        <end position="169"/>
    </location>
</feature>
<protein>
    <recommendedName>
        <fullName evidence="4">Prohead serine protease domain-containing protein</fullName>
    </recommendedName>
</protein>
<dbReference type="InterPro" id="IPR054613">
    <property type="entry name" value="Peptidase_S78_dom"/>
</dbReference>
<dbReference type="EMBL" id="LNCU01000072">
    <property type="protein sequence ID" value="KWV54330.1"/>
    <property type="molecule type" value="Genomic_DNA"/>
</dbReference>
<sequence length="220" mass="24076">MASVGSYDPESHTAEAVLSIGAAVRRLYGTEKLEITPKAVDLGRAQSGLVPLIDSHNIAGIGSVLGRVSQVRIEAGKLIGLLSFDDSDAGRNAEGLVARGTLKGISIGYRVDEWQVTDDDGNVVDPDRERLMWDEQYVFTAVRWELLEVSLVSVPADPDAMIRSTRSMSSSAPIGAERAAEILGRMRTRHQAALNLPETGTLSSFRRRHFYFPHRKTWGT</sequence>
<keyword evidence="2" id="KW-0645">Protease</keyword>
<dbReference type="GO" id="GO:0008233">
    <property type="term" value="F:peptidase activity"/>
    <property type="evidence" value="ECO:0007669"/>
    <property type="project" value="UniProtKB-KW"/>
</dbReference>
<keyword evidence="1" id="KW-1188">Viral release from host cell</keyword>
<dbReference type="Pfam" id="PF04586">
    <property type="entry name" value="Peptidase_S78"/>
    <property type="match status" value="1"/>
</dbReference>
<dbReference type="OrthoDB" id="9806592at2"/>
<keyword evidence="3" id="KW-0378">Hydrolase</keyword>
<dbReference type="Proteomes" id="UP000057737">
    <property type="component" value="Unassembled WGS sequence"/>
</dbReference>
<evidence type="ECO:0000256" key="1">
    <source>
        <dbReference type="ARBA" id="ARBA00022612"/>
    </source>
</evidence>
<keyword evidence="6" id="KW-1185">Reference proteome</keyword>
<reference evidence="5 6" key="1">
    <citation type="submission" date="2015-11" db="EMBL/GenBank/DDBJ databases">
        <title>Draft Genome Sequence of the Strain BR 10303 (Bradyrhizobium sp.) isolated from nodules of Centrolobium paraense.</title>
        <authorList>
            <person name="Zelli J.E."/>
            <person name="Simoes-Araujo J.L."/>
            <person name="Barauna A.C."/>
            <person name="Silva K."/>
        </authorList>
    </citation>
    <scope>NUCLEOTIDE SEQUENCE [LARGE SCALE GENOMIC DNA]</scope>
    <source>
        <strain evidence="5 6">BR 10303</strain>
    </source>
</reference>
<evidence type="ECO:0000256" key="2">
    <source>
        <dbReference type="ARBA" id="ARBA00022670"/>
    </source>
</evidence>
<evidence type="ECO:0000256" key="3">
    <source>
        <dbReference type="ARBA" id="ARBA00022801"/>
    </source>
</evidence>
<dbReference type="GO" id="GO:0006508">
    <property type="term" value="P:proteolysis"/>
    <property type="evidence" value="ECO:0007669"/>
    <property type="project" value="UniProtKB-KW"/>
</dbReference>
<evidence type="ECO:0000313" key="5">
    <source>
        <dbReference type="EMBL" id="KWV54330.1"/>
    </source>
</evidence>
<comment type="caution">
    <text evidence="5">The sequence shown here is derived from an EMBL/GenBank/DDBJ whole genome shotgun (WGS) entry which is preliminary data.</text>
</comment>
<proteinExistence type="predicted"/>
<name>A0A109JSW6_9BRAD</name>
<accession>A0A109JSW6</accession>
<organism evidence="5 6">
    <name type="scientific">Bradyrhizobium macuxiense</name>
    <dbReference type="NCBI Taxonomy" id="1755647"/>
    <lineage>
        <taxon>Bacteria</taxon>
        <taxon>Pseudomonadati</taxon>
        <taxon>Pseudomonadota</taxon>
        <taxon>Alphaproteobacteria</taxon>
        <taxon>Hyphomicrobiales</taxon>
        <taxon>Nitrobacteraceae</taxon>
        <taxon>Bradyrhizobium</taxon>
    </lineage>
</organism>
<gene>
    <name evidence="5" type="ORF">AS156_00965</name>
</gene>